<evidence type="ECO:0000256" key="4">
    <source>
        <dbReference type="ARBA" id="ARBA00022786"/>
    </source>
</evidence>
<dbReference type="InterPro" id="IPR051346">
    <property type="entry name" value="OTU_Deubiquitinase"/>
</dbReference>
<keyword evidence="6" id="KW-0788">Thiol protease</keyword>
<dbReference type="PANTHER" id="PTHR13367">
    <property type="entry name" value="UBIQUITIN THIOESTERASE"/>
    <property type="match status" value="1"/>
</dbReference>
<evidence type="ECO:0000256" key="5">
    <source>
        <dbReference type="ARBA" id="ARBA00022801"/>
    </source>
</evidence>
<accession>A0ABQ8Z8T3</accession>
<evidence type="ECO:0000256" key="2">
    <source>
        <dbReference type="ARBA" id="ARBA00012759"/>
    </source>
</evidence>
<dbReference type="Proteomes" id="UP001150062">
    <property type="component" value="Unassembled WGS sequence"/>
</dbReference>
<evidence type="ECO:0000313" key="7">
    <source>
        <dbReference type="EMBL" id="KAJ6253239.1"/>
    </source>
</evidence>
<keyword evidence="8" id="KW-1185">Reference proteome</keyword>
<evidence type="ECO:0000313" key="8">
    <source>
        <dbReference type="Proteomes" id="UP001150062"/>
    </source>
</evidence>
<dbReference type="EC" id="3.4.19.12" evidence="2"/>
<organism evidence="7 8">
    <name type="scientific">Anaeramoeba flamelloides</name>
    <dbReference type="NCBI Taxonomy" id="1746091"/>
    <lineage>
        <taxon>Eukaryota</taxon>
        <taxon>Metamonada</taxon>
        <taxon>Anaeramoebidae</taxon>
        <taxon>Anaeramoeba</taxon>
    </lineage>
</organism>
<comment type="catalytic activity">
    <reaction evidence="1">
        <text>Thiol-dependent hydrolysis of ester, thioester, amide, peptide and isopeptide bonds formed by the C-terminal Gly of ubiquitin (a 76-residue protein attached to proteins as an intracellular targeting signal).</text>
        <dbReference type="EC" id="3.4.19.12"/>
    </reaction>
</comment>
<evidence type="ECO:0000256" key="6">
    <source>
        <dbReference type="ARBA" id="ARBA00022807"/>
    </source>
</evidence>
<gene>
    <name evidence="7" type="ORF">M0813_01285</name>
</gene>
<keyword evidence="4" id="KW-0833">Ubl conjugation pathway</keyword>
<keyword evidence="3" id="KW-0645">Protease</keyword>
<proteinExistence type="predicted"/>
<evidence type="ECO:0000256" key="3">
    <source>
        <dbReference type="ARBA" id="ARBA00022670"/>
    </source>
</evidence>
<name>A0ABQ8Z8T3_9EUKA</name>
<comment type="caution">
    <text evidence="7">The sequence shown here is derived from an EMBL/GenBank/DDBJ whole genome shotgun (WGS) entry which is preliminary data.</text>
</comment>
<protein>
    <recommendedName>
        <fullName evidence="2">ubiquitinyl hydrolase 1</fullName>
        <ecNumber evidence="2">3.4.19.12</ecNumber>
    </recommendedName>
</protein>
<evidence type="ECO:0000256" key="1">
    <source>
        <dbReference type="ARBA" id="ARBA00000707"/>
    </source>
</evidence>
<dbReference type="EMBL" id="JAOAOG010000032">
    <property type="protein sequence ID" value="KAJ6253239.1"/>
    <property type="molecule type" value="Genomic_DNA"/>
</dbReference>
<reference evidence="7" key="1">
    <citation type="submission" date="2022-08" db="EMBL/GenBank/DDBJ databases">
        <title>Novel sulfate-reducing endosymbionts in the free-living metamonad Anaeramoeba.</title>
        <authorList>
            <person name="Jerlstrom-Hultqvist J."/>
            <person name="Cepicka I."/>
            <person name="Gallot-Lavallee L."/>
            <person name="Salas-Leiva D."/>
            <person name="Curtis B.A."/>
            <person name="Zahonova K."/>
            <person name="Pipaliya S."/>
            <person name="Dacks J."/>
            <person name="Roger A.J."/>
        </authorList>
    </citation>
    <scope>NUCLEOTIDE SEQUENCE</scope>
    <source>
        <strain evidence="7">Schooner1</strain>
    </source>
</reference>
<keyword evidence="5" id="KW-0378">Hydrolase</keyword>
<sequence>MAKPFIGKYTPKERSEFGNSDIIIGLTILSYYYHGITEREIKQILIYLHKKYDNDLNKANKIYQSFFNLIKDTKGIPDSIKQFSTIEYDNEKCLKILKRYYSKNRIMIHYYLNKFIFPHEAKEFQVKETATAHDTANSKFFTGFSGTKGNQKTMSSDIKEIVVIKDQQGTDGRNLYLPVMEENNTYISIKYENDYEVLEKVCQFIVGNLENFPNYQKKKRLKHHLNCKAFIDRGALINSLLNLQVANFILSRTNNIFKGVIFFEEETGEIKVLTNQNSIIPYASCKIKKKYLFAYLDHIHTRGTDLQLDLKTHGIVTISAGITMDQLSQAIWRLRELGNGQTFSIWAHEKITKLIWDQEYNYIDDQYSEKHSTKNLNEIDNRNVIRWVCANSINESDRNLLISIKQEFQFKIKQMSFNYITDNNHYLPLLVDTLQDFTPTNLEQLYKFSHIKTYTNHYLMNYSCKLIQNITQYCNNCLNMNKKGRLIKKIEDQIMDQFQVITGAKIQYCPKKVIAASLDNIEHHVEKEVELEQEEVVEREFPANNEHSKQRTWDFSVIYEENFIKNCFSTDFILKPNNNNNNNNENDNSKKNNYPKLYKLNESFTEKDQTLLIELKDINKIKWNNHILVSCNFLHTICYSKESIQPIDEYLRPVSCYLTISANNEEYYILFSDWEITQIRLQLGNNKNRNINFNIKFLKDLVGTTFWPFNGKKNLQISAQEKKVITQLKFFNGETYYEPNELQYLKQFLGILDKRAFITSQENNLQIKINEDRSTQIWGFLKDNNIINYRGELKNGDVLEKMKLSNFPKLDIKEFSIVEKILKELITIKSFNGSSIYIEKFVELLISHRGKLNQYKGSKLENIFKI</sequence>
<dbReference type="PANTHER" id="PTHR13367:SF28">
    <property type="entry name" value="UBIQUITIN THIOESTERASE ZRANB1"/>
    <property type="match status" value="1"/>
</dbReference>